<sequence>MAKSEQSRQKKLAKKRSKEIAKRKQLAAEKNALNSIGGQIAAASRGKFHQCYIYETLLEKDGTGIGAVIAGRLLPDGNILFACFLVDQFCLGVKDAFARAVTPRQFSDHISGLSERSDLRRCDPAFAKKYVVDSVLWAEQFGLVPHQDYTTVSKIWADVDQTQCDREFSFGKDGEPCFIPGPNDSPDMIRRTMEALATNLGDGKNNKMLGGKLNAGLIETLPPDLDT</sequence>
<name>A0A517MA76_9BACT</name>
<evidence type="ECO:0000256" key="1">
    <source>
        <dbReference type="SAM" id="MobiDB-lite"/>
    </source>
</evidence>
<proteinExistence type="predicted"/>
<organism evidence="2 3">
    <name type="scientific">Roseimaritima multifibrata</name>
    <dbReference type="NCBI Taxonomy" id="1930274"/>
    <lineage>
        <taxon>Bacteria</taxon>
        <taxon>Pseudomonadati</taxon>
        <taxon>Planctomycetota</taxon>
        <taxon>Planctomycetia</taxon>
        <taxon>Pirellulales</taxon>
        <taxon>Pirellulaceae</taxon>
        <taxon>Roseimaritima</taxon>
    </lineage>
</organism>
<dbReference type="RefSeq" id="WP_145349922.1">
    <property type="nucleotide sequence ID" value="NZ_CP036262.1"/>
</dbReference>
<dbReference type="KEGG" id="rml:FF011L_05090"/>
<dbReference type="AlphaFoldDB" id="A0A517MA76"/>
<dbReference type="OrthoDB" id="289429at2"/>
<protein>
    <submittedName>
        <fullName evidence="2">Uncharacterized protein</fullName>
    </submittedName>
</protein>
<dbReference type="Proteomes" id="UP000320672">
    <property type="component" value="Chromosome"/>
</dbReference>
<gene>
    <name evidence="2" type="ORF">FF011L_05090</name>
</gene>
<evidence type="ECO:0000313" key="3">
    <source>
        <dbReference type="Proteomes" id="UP000320672"/>
    </source>
</evidence>
<evidence type="ECO:0000313" key="2">
    <source>
        <dbReference type="EMBL" id="QDS91774.1"/>
    </source>
</evidence>
<keyword evidence="3" id="KW-1185">Reference proteome</keyword>
<feature type="region of interest" description="Disordered" evidence="1">
    <location>
        <begin position="1"/>
        <end position="21"/>
    </location>
</feature>
<reference evidence="2 3" key="1">
    <citation type="submission" date="2019-02" db="EMBL/GenBank/DDBJ databases">
        <title>Deep-cultivation of Planctomycetes and their phenomic and genomic characterization uncovers novel biology.</title>
        <authorList>
            <person name="Wiegand S."/>
            <person name="Jogler M."/>
            <person name="Boedeker C."/>
            <person name="Pinto D."/>
            <person name="Vollmers J."/>
            <person name="Rivas-Marin E."/>
            <person name="Kohn T."/>
            <person name="Peeters S.H."/>
            <person name="Heuer A."/>
            <person name="Rast P."/>
            <person name="Oberbeckmann S."/>
            <person name="Bunk B."/>
            <person name="Jeske O."/>
            <person name="Meyerdierks A."/>
            <person name="Storesund J.E."/>
            <person name="Kallscheuer N."/>
            <person name="Luecker S."/>
            <person name="Lage O.M."/>
            <person name="Pohl T."/>
            <person name="Merkel B.J."/>
            <person name="Hornburger P."/>
            <person name="Mueller R.-W."/>
            <person name="Bruemmer F."/>
            <person name="Labrenz M."/>
            <person name="Spormann A.M."/>
            <person name="Op den Camp H."/>
            <person name="Overmann J."/>
            <person name="Amann R."/>
            <person name="Jetten M.S.M."/>
            <person name="Mascher T."/>
            <person name="Medema M.H."/>
            <person name="Devos D.P."/>
            <person name="Kaster A.-K."/>
            <person name="Ovreas L."/>
            <person name="Rohde M."/>
            <person name="Galperin M.Y."/>
            <person name="Jogler C."/>
        </authorList>
    </citation>
    <scope>NUCLEOTIDE SEQUENCE [LARGE SCALE GENOMIC DNA]</scope>
    <source>
        <strain evidence="2 3">FF011L</strain>
    </source>
</reference>
<accession>A0A517MA76</accession>
<feature type="compositionally biased region" description="Basic residues" evidence="1">
    <location>
        <begin position="9"/>
        <end position="21"/>
    </location>
</feature>
<dbReference type="EMBL" id="CP036262">
    <property type="protein sequence ID" value="QDS91774.1"/>
    <property type="molecule type" value="Genomic_DNA"/>
</dbReference>